<feature type="region of interest" description="Disordered" evidence="11">
    <location>
        <begin position="185"/>
        <end position="239"/>
    </location>
</feature>
<keyword evidence="3 10" id="KW-0813">Transport</keyword>
<feature type="compositionally biased region" description="Basic and acidic residues" evidence="11">
    <location>
        <begin position="197"/>
        <end position="207"/>
    </location>
</feature>
<dbReference type="PROSITE" id="PS52015">
    <property type="entry name" value="TONB_CTD"/>
    <property type="match status" value="1"/>
</dbReference>
<dbReference type="PANTHER" id="PTHR33446">
    <property type="entry name" value="PROTEIN TONB-RELATED"/>
    <property type="match status" value="1"/>
</dbReference>
<keyword evidence="8 10" id="KW-1133">Transmembrane helix</keyword>
<dbReference type="NCBIfam" id="TIGR01352">
    <property type="entry name" value="tonB_Cterm"/>
    <property type="match status" value="1"/>
</dbReference>
<accession>A0A4R0Z1E2</accession>
<gene>
    <name evidence="13" type="ORF">EZM97_01565</name>
</gene>
<evidence type="ECO:0000256" key="8">
    <source>
        <dbReference type="ARBA" id="ARBA00022989"/>
    </source>
</evidence>
<dbReference type="InterPro" id="IPR037682">
    <property type="entry name" value="TonB_C"/>
</dbReference>
<keyword evidence="7 10" id="KW-0653">Protein transport</keyword>
<comment type="similarity">
    <text evidence="2 10">Belongs to the TonB family.</text>
</comment>
<dbReference type="GO" id="GO:0030288">
    <property type="term" value="C:outer membrane-bounded periplasmic space"/>
    <property type="evidence" value="ECO:0007669"/>
    <property type="project" value="InterPro"/>
</dbReference>
<evidence type="ECO:0000313" key="14">
    <source>
        <dbReference type="Proteomes" id="UP000291822"/>
    </source>
</evidence>
<evidence type="ECO:0000256" key="4">
    <source>
        <dbReference type="ARBA" id="ARBA00022475"/>
    </source>
</evidence>
<feature type="transmembrane region" description="Helical" evidence="10">
    <location>
        <begin position="20"/>
        <end position="38"/>
    </location>
</feature>
<dbReference type="PANTHER" id="PTHR33446:SF2">
    <property type="entry name" value="PROTEIN TONB"/>
    <property type="match status" value="1"/>
</dbReference>
<dbReference type="GO" id="GO:0098797">
    <property type="term" value="C:plasma membrane protein complex"/>
    <property type="evidence" value="ECO:0007669"/>
    <property type="project" value="TreeGrafter"/>
</dbReference>
<keyword evidence="4 10" id="KW-1003">Cell membrane</keyword>
<evidence type="ECO:0000256" key="1">
    <source>
        <dbReference type="ARBA" id="ARBA00004383"/>
    </source>
</evidence>
<evidence type="ECO:0000259" key="12">
    <source>
        <dbReference type="PROSITE" id="PS52015"/>
    </source>
</evidence>
<reference evidence="13 14" key="1">
    <citation type="submission" date="2019-02" db="EMBL/GenBank/DDBJ databases">
        <title>Dyella amyloliquefaciens sp. nov., isolated from forest soil.</title>
        <authorList>
            <person name="Gao Z.-H."/>
            <person name="Qiu L.-H."/>
        </authorList>
    </citation>
    <scope>NUCLEOTIDE SEQUENCE [LARGE SCALE GENOMIC DNA]</scope>
    <source>
        <strain evidence="13 14">KACC 12747</strain>
    </source>
</reference>
<dbReference type="InterPro" id="IPR003538">
    <property type="entry name" value="TonB"/>
</dbReference>
<protein>
    <recommendedName>
        <fullName evidence="10">Protein TonB</fullName>
    </recommendedName>
</protein>
<dbReference type="Gene3D" id="3.30.1150.10">
    <property type="match status" value="1"/>
</dbReference>
<evidence type="ECO:0000256" key="2">
    <source>
        <dbReference type="ARBA" id="ARBA00006555"/>
    </source>
</evidence>
<dbReference type="GO" id="GO:0015031">
    <property type="term" value="P:protein transport"/>
    <property type="evidence" value="ECO:0007669"/>
    <property type="project" value="UniProtKB-UniRule"/>
</dbReference>
<dbReference type="PRINTS" id="PR01374">
    <property type="entry name" value="TONBPROTEIN"/>
</dbReference>
<sequence>MDTRTIRQARFARGAVQPAVYAILVIIAVLAGAAWFLIIKPHQDLTRADLGDHPSTPVAASREAPPPPVNVEAMSLNQLLSEARRAMNEQRLASPAGNNAFEFYLKVLQKQPGNQVATDALRETFPFAATNAEQAINQRDFNDAQRQIDLLAKADPSNYTLNILRSKLDAQRKLLDREQQLAADKEKQQQLAAQKAAADKAEAERAASEQAKSQASEQQQRTAQSRLAQQQAAAEAAARQLQANASQSAAPAGESAGGAAGSHAAVLVKNAPPRYPTAAMRANQEGWVELSFTITASGDVSDVKVLDAQPRHVFDRAAVDAVSRWKYQPATQDGNPVVSNKRQRIEFKL</sequence>
<dbReference type="AlphaFoldDB" id="A0A4R0Z1E2"/>
<dbReference type="GO" id="GO:0055085">
    <property type="term" value="P:transmembrane transport"/>
    <property type="evidence" value="ECO:0007669"/>
    <property type="project" value="InterPro"/>
</dbReference>
<comment type="caution">
    <text evidence="13">The sequence shown here is derived from an EMBL/GenBank/DDBJ whole genome shotgun (WGS) entry which is preliminary data.</text>
</comment>
<evidence type="ECO:0000256" key="7">
    <source>
        <dbReference type="ARBA" id="ARBA00022927"/>
    </source>
</evidence>
<comment type="subcellular location">
    <subcellularLocation>
        <location evidence="1 10">Cell inner membrane</location>
        <topology evidence="1 10">Single-pass membrane protein</topology>
        <orientation evidence="1 10">Periplasmic side</orientation>
    </subcellularLocation>
</comment>
<evidence type="ECO:0000256" key="6">
    <source>
        <dbReference type="ARBA" id="ARBA00022692"/>
    </source>
</evidence>
<keyword evidence="6 10" id="KW-0812">Transmembrane</keyword>
<dbReference type="EMBL" id="SJTG01000001">
    <property type="protein sequence ID" value="TCI12080.1"/>
    <property type="molecule type" value="Genomic_DNA"/>
</dbReference>
<feature type="domain" description="TonB C-terminal" evidence="12">
    <location>
        <begin position="260"/>
        <end position="349"/>
    </location>
</feature>
<keyword evidence="9 10" id="KW-0472">Membrane</keyword>
<dbReference type="RefSeq" id="WP_131151140.1">
    <property type="nucleotide sequence ID" value="NZ_SJTG01000001.1"/>
</dbReference>
<dbReference type="InterPro" id="IPR051045">
    <property type="entry name" value="TonB-dependent_transducer"/>
</dbReference>
<dbReference type="Pfam" id="PF03544">
    <property type="entry name" value="TonB_C"/>
    <property type="match status" value="1"/>
</dbReference>
<dbReference type="Proteomes" id="UP000291822">
    <property type="component" value="Unassembled WGS sequence"/>
</dbReference>
<keyword evidence="14" id="KW-1185">Reference proteome</keyword>
<evidence type="ECO:0000256" key="5">
    <source>
        <dbReference type="ARBA" id="ARBA00022519"/>
    </source>
</evidence>
<proteinExistence type="inferred from homology"/>
<comment type="function">
    <text evidence="10">Interacts with outer membrane receptor proteins that carry out high-affinity binding and energy dependent uptake into the periplasmic space of specific substrates. It could act to transduce energy from the cytoplasmic membrane to specific energy-requiring processes in the outer membrane, resulting in the release into the periplasm of ligands bound by these outer membrane proteins.</text>
</comment>
<evidence type="ECO:0000256" key="9">
    <source>
        <dbReference type="ARBA" id="ARBA00023136"/>
    </source>
</evidence>
<organism evidence="13 14">
    <name type="scientific">Dyella soli</name>
    <dbReference type="NCBI Taxonomy" id="522319"/>
    <lineage>
        <taxon>Bacteria</taxon>
        <taxon>Pseudomonadati</taxon>
        <taxon>Pseudomonadota</taxon>
        <taxon>Gammaproteobacteria</taxon>
        <taxon>Lysobacterales</taxon>
        <taxon>Rhodanobacteraceae</taxon>
        <taxon>Dyella</taxon>
    </lineage>
</organism>
<evidence type="ECO:0000256" key="10">
    <source>
        <dbReference type="RuleBase" id="RU362123"/>
    </source>
</evidence>
<dbReference type="InterPro" id="IPR006260">
    <property type="entry name" value="TonB/TolA_C"/>
</dbReference>
<evidence type="ECO:0000256" key="3">
    <source>
        <dbReference type="ARBA" id="ARBA00022448"/>
    </source>
</evidence>
<keyword evidence="5 10" id="KW-0997">Cell inner membrane</keyword>
<dbReference type="GO" id="GO:0031992">
    <property type="term" value="F:energy transducer activity"/>
    <property type="evidence" value="ECO:0007669"/>
    <property type="project" value="InterPro"/>
</dbReference>
<dbReference type="SUPFAM" id="SSF74653">
    <property type="entry name" value="TolA/TonB C-terminal domain"/>
    <property type="match status" value="1"/>
</dbReference>
<evidence type="ECO:0000256" key="11">
    <source>
        <dbReference type="SAM" id="MobiDB-lite"/>
    </source>
</evidence>
<feature type="compositionally biased region" description="Low complexity" evidence="11">
    <location>
        <begin position="208"/>
        <end position="239"/>
    </location>
</feature>
<dbReference type="GO" id="GO:0015891">
    <property type="term" value="P:siderophore transport"/>
    <property type="evidence" value="ECO:0007669"/>
    <property type="project" value="InterPro"/>
</dbReference>
<evidence type="ECO:0000313" key="13">
    <source>
        <dbReference type="EMBL" id="TCI12080.1"/>
    </source>
</evidence>
<name>A0A4R0Z1E2_9GAMM</name>
<keyword evidence="10" id="KW-0735">Signal-anchor</keyword>